<dbReference type="HOGENOM" id="CLU_1470283_0_0_1"/>
<dbReference type="OrthoDB" id="958254at2759"/>
<dbReference type="InterPro" id="IPR004911">
    <property type="entry name" value="Interferon-induced_GILT"/>
</dbReference>
<dbReference type="GO" id="GO:0016671">
    <property type="term" value="F:oxidoreductase activity, acting on a sulfur group of donors, disulfide as acceptor"/>
    <property type="evidence" value="ECO:0007669"/>
    <property type="project" value="InterPro"/>
</dbReference>
<keyword evidence="3" id="KW-0964">Secreted</keyword>
<dbReference type="PANTHER" id="PTHR13234">
    <property type="entry name" value="GAMMA-INTERFERON INDUCIBLE LYSOSOMAL THIOL REDUCTASE GILT"/>
    <property type="match status" value="1"/>
</dbReference>
<evidence type="ECO:0000313" key="8">
    <source>
        <dbReference type="Proteomes" id="UP000002051"/>
    </source>
</evidence>
<dbReference type="EnsemblPlants" id="KEH34383">
    <property type="protein sequence ID" value="KEH34383"/>
    <property type="gene ID" value="MTR_3g031790"/>
</dbReference>
<evidence type="ECO:0000256" key="4">
    <source>
        <dbReference type="ARBA" id="ARBA00022729"/>
    </source>
</evidence>
<evidence type="ECO:0000313" key="6">
    <source>
        <dbReference type="EMBL" id="KEH34383.1"/>
    </source>
</evidence>
<evidence type="ECO:0000256" key="1">
    <source>
        <dbReference type="ARBA" id="ARBA00004613"/>
    </source>
</evidence>
<dbReference type="ExpressionAtlas" id="A0A072UZ69">
    <property type="expression patterns" value="differential"/>
</dbReference>
<dbReference type="GO" id="GO:0005576">
    <property type="term" value="C:extracellular region"/>
    <property type="evidence" value="ECO:0007669"/>
    <property type="project" value="UniProtKB-SubCell"/>
</dbReference>
<gene>
    <name evidence="7" type="primary">11405233</name>
    <name evidence="6" type="ordered locus">MTR_3g031790</name>
</gene>
<comment type="subcellular location">
    <subcellularLocation>
        <location evidence="1">Secreted</location>
    </subcellularLocation>
</comment>
<dbReference type="AlphaFoldDB" id="A0A072UZ69"/>
<reference evidence="6 8" key="1">
    <citation type="journal article" date="2011" name="Nature">
        <title>The Medicago genome provides insight into the evolution of rhizobial symbioses.</title>
        <authorList>
            <person name="Young N.D."/>
            <person name="Debelle F."/>
            <person name="Oldroyd G.E."/>
            <person name="Geurts R."/>
            <person name="Cannon S.B."/>
            <person name="Udvardi M.K."/>
            <person name="Benedito V.A."/>
            <person name="Mayer K.F."/>
            <person name="Gouzy J."/>
            <person name="Schoof H."/>
            <person name="Van de Peer Y."/>
            <person name="Proost S."/>
            <person name="Cook D.R."/>
            <person name="Meyers B.C."/>
            <person name="Spannagl M."/>
            <person name="Cheung F."/>
            <person name="De Mita S."/>
            <person name="Krishnakumar V."/>
            <person name="Gundlach H."/>
            <person name="Zhou S."/>
            <person name="Mudge J."/>
            <person name="Bharti A.K."/>
            <person name="Murray J.D."/>
            <person name="Naoumkina M.A."/>
            <person name="Rosen B."/>
            <person name="Silverstein K.A."/>
            <person name="Tang H."/>
            <person name="Rombauts S."/>
            <person name="Zhao P.X."/>
            <person name="Zhou P."/>
            <person name="Barbe V."/>
            <person name="Bardou P."/>
            <person name="Bechner M."/>
            <person name="Bellec A."/>
            <person name="Berger A."/>
            <person name="Berges H."/>
            <person name="Bidwell S."/>
            <person name="Bisseling T."/>
            <person name="Choisne N."/>
            <person name="Couloux A."/>
            <person name="Denny R."/>
            <person name="Deshpande S."/>
            <person name="Dai X."/>
            <person name="Doyle J.J."/>
            <person name="Dudez A.M."/>
            <person name="Farmer A.D."/>
            <person name="Fouteau S."/>
            <person name="Franken C."/>
            <person name="Gibelin C."/>
            <person name="Gish J."/>
            <person name="Goldstein S."/>
            <person name="Gonzalez A.J."/>
            <person name="Green P.J."/>
            <person name="Hallab A."/>
            <person name="Hartog M."/>
            <person name="Hua A."/>
            <person name="Humphray S.J."/>
            <person name="Jeong D.H."/>
            <person name="Jing Y."/>
            <person name="Jocker A."/>
            <person name="Kenton S.M."/>
            <person name="Kim D.J."/>
            <person name="Klee K."/>
            <person name="Lai H."/>
            <person name="Lang C."/>
            <person name="Lin S."/>
            <person name="Macmil S.L."/>
            <person name="Magdelenat G."/>
            <person name="Matthews L."/>
            <person name="McCorrison J."/>
            <person name="Monaghan E.L."/>
            <person name="Mun J.H."/>
            <person name="Najar F.Z."/>
            <person name="Nicholson C."/>
            <person name="Noirot C."/>
            <person name="O'Bleness M."/>
            <person name="Paule C.R."/>
            <person name="Poulain J."/>
            <person name="Prion F."/>
            <person name="Qin B."/>
            <person name="Qu C."/>
            <person name="Retzel E.F."/>
            <person name="Riddle C."/>
            <person name="Sallet E."/>
            <person name="Samain S."/>
            <person name="Samson N."/>
            <person name="Sanders I."/>
            <person name="Saurat O."/>
            <person name="Scarpelli C."/>
            <person name="Schiex T."/>
            <person name="Segurens B."/>
            <person name="Severin A.J."/>
            <person name="Sherrier D.J."/>
            <person name="Shi R."/>
            <person name="Sims S."/>
            <person name="Singer S.R."/>
            <person name="Sinharoy S."/>
            <person name="Sterck L."/>
            <person name="Viollet A."/>
            <person name="Wang B.B."/>
            <person name="Wang K."/>
            <person name="Wang M."/>
            <person name="Wang X."/>
            <person name="Warfsmann J."/>
            <person name="Weissenbach J."/>
            <person name="White D.D."/>
            <person name="White J.D."/>
            <person name="Wiley G.B."/>
            <person name="Wincker P."/>
            <person name="Xing Y."/>
            <person name="Yang L."/>
            <person name="Yao Z."/>
            <person name="Ying F."/>
            <person name="Zhai J."/>
            <person name="Zhou L."/>
            <person name="Zuber A."/>
            <person name="Denarie J."/>
            <person name="Dixon R.A."/>
            <person name="May G.D."/>
            <person name="Schwartz D.C."/>
            <person name="Rogers J."/>
            <person name="Quetier F."/>
            <person name="Town C.D."/>
            <person name="Roe B.A."/>
        </authorList>
    </citation>
    <scope>NUCLEOTIDE SEQUENCE [LARGE SCALE GENOMIC DNA]</scope>
    <source>
        <strain evidence="6">A17</strain>
        <strain evidence="7 8">cv. Jemalong A17</strain>
    </source>
</reference>
<accession>A0A072UZ69</accession>
<evidence type="ECO:0000313" key="7">
    <source>
        <dbReference type="EnsemblPlants" id="KEH34383"/>
    </source>
</evidence>
<reference evidence="7" key="3">
    <citation type="submission" date="2015-04" db="UniProtKB">
        <authorList>
            <consortium name="EnsemblPlants"/>
        </authorList>
    </citation>
    <scope>IDENTIFICATION</scope>
    <source>
        <strain evidence="7">cv. Jemalong A17</strain>
    </source>
</reference>
<comment type="similarity">
    <text evidence="2">Belongs to the GILT family.</text>
</comment>
<keyword evidence="8" id="KW-1185">Reference proteome</keyword>
<organism evidence="6 8">
    <name type="scientific">Medicago truncatula</name>
    <name type="common">Barrel medic</name>
    <name type="synonym">Medicago tribuloides</name>
    <dbReference type="NCBI Taxonomy" id="3880"/>
    <lineage>
        <taxon>Eukaryota</taxon>
        <taxon>Viridiplantae</taxon>
        <taxon>Streptophyta</taxon>
        <taxon>Embryophyta</taxon>
        <taxon>Tracheophyta</taxon>
        <taxon>Spermatophyta</taxon>
        <taxon>Magnoliopsida</taxon>
        <taxon>eudicotyledons</taxon>
        <taxon>Gunneridae</taxon>
        <taxon>Pentapetalae</taxon>
        <taxon>rosids</taxon>
        <taxon>fabids</taxon>
        <taxon>Fabales</taxon>
        <taxon>Fabaceae</taxon>
        <taxon>Papilionoideae</taxon>
        <taxon>50 kb inversion clade</taxon>
        <taxon>NPAAA clade</taxon>
        <taxon>Hologalegina</taxon>
        <taxon>IRL clade</taxon>
        <taxon>Trifolieae</taxon>
        <taxon>Medicago</taxon>
    </lineage>
</organism>
<dbReference type="PANTHER" id="PTHR13234:SF8">
    <property type="entry name" value="GAMMA-INTERFERON-INDUCIBLE LYSOSOMAL THIOL REDUCTASE"/>
    <property type="match status" value="1"/>
</dbReference>
<keyword evidence="5" id="KW-0325">Glycoprotein</keyword>
<proteinExistence type="inferred from homology"/>
<protein>
    <submittedName>
        <fullName evidence="6">Gamma interferon inducible lysosomal thiol reductase</fullName>
    </submittedName>
</protein>
<sequence length="184" mass="21384">MFQIFHKLVFLSVCYNNDLCLFHCYEKFIYTILAFLQSEHFPFIHCVEDFSYQGKHSEWESCYEKLGLDSSLVDHCYHSEHGKELDLKYAAQTNALQPPHTYVPWVVVDGEPLYDDYTNFLSYVCKAYQGTDAPQICTEPSFLSTVREVEAKTKHSFCAKERVMPTLETIRSTITSWMNFVGAV</sequence>
<evidence type="ECO:0000256" key="5">
    <source>
        <dbReference type="ARBA" id="ARBA00023180"/>
    </source>
</evidence>
<evidence type="ECO:0000256" key="3">
    <source>
        <dbReference type="ARBA" id="ARBA00022525"/>
    </source>
</evidence>
<evidence type="ECO:0000256" key="2">
    <source>
        <dbReference type="ARBA" id="ARBA00005679"/>
    </source>
</evidence>
<dbReference type="Proteomes" id="UP000002051">
    <property type="component" value="Chromosome 3"/>
</dbReference>
<name>A0A072UZ69_MEDTR</name>
<reference evidence="6 8" key="2">
    <citation type="journal article" date="2014" name="BMC Genomics">
        <title>An improved genome release (version Mt4.0) for the model legume Medicago truncatula.</title>
        <authorList>
            <person name="Tang H."/>
            <person name="Krishnakumar V."/>
            <person name="Bidwell S."/>
            <person name="Rosen B."/>
            <person name="Chan A."/>
            <person name="Zhou S."/>
            <person name="Gentzbittel L."/>
            <person name="Childs K.L."/>
            <person name="Yandell M."/>
            <person name="Gundlach H."/>
            <person name="Mayer K.F."/>
            <person name="Schwartz D.C."/>
            <person name="Town C.D."/>
        </authorList>
    </citation>
    <scope>GENOME REANNOTATION</scope>
    <source>
        <strain evidence="6">A17</strain>
        <strain evidence="7 8">cv. Jemalong A17</strain>
    </source>
</reference>
<keyword evidence="4" id="KW-0732">Signal</keyword>
<dbReference type="EMBL" id="CM001219">
    <property type="protein sequence ID" value="KEH34383.1"/>
    <property type="molecule type" value="Genomic_DNA"/>
</dbReference>